<proteinExistence type="predicted"/>
<evidence type="ECO:0000313" key="1">
    <source>
        <dbReference type="Proteomes" id="UP000887579"/>
    </source>
</evidence>
<reference evidence="2" key="1">
    <citation type="submission" date="2022-11" db="UniProtKB">
        <authorList>
            <consortium name="WormBaseParasite"/>
        </authorList>
    </citation>
    <scope>IDENTIFICATION</scope>
</reference>
<organism evidence="1 2">
    <name type="scientific">Panagrolaimus sp. ES5</name>
    <dbReference type="NCBI Taxonomy" id="591445"/>
    <lineage>
        <taxon>Eukaryota</taxon>
        <taxon>Metazoa</taxon>
        <taxon>Ecdysozoa</taxon>
        <taxon>Nematoda</taxon>
        <taxon>Chromadorea</taxon>
        <taxon>Rhabditida</taxon>
        <taxon>Tylenchina</taxon>
        <taxon>Panagrolaimomorpha</taxon>
        <taxon>Panagrolaimoidea</taxon>
        <taxon>Panagrolaimidae</taxon>
        <taxon>Panagrolaimus</taxon>
    </lineage>
</organism>
<name>A0AC34GMX2_9BILA</name>
<sequence>MNIHKAIVYTSCRKQVFKNARKKTSIAGQTTEISAGQRLLRRGINTIRVYGICPRRMIAVQGVASAGVNVVSITDRTPLYQLGPRS</sequence>
<protein>
    <submittedName>
        <fullName evidence="2">Ribosomal protein S11</fullName>
    </submittedName>
</protein>
<accession>A0AC34GMX2</accession>
<dbReference type="WBParaSite" id="ES5_v2.g30977.t1">
    <property type="protein sequence ID" value="ES5_v2.g30977.t1"/>
    <property type="gene ID" value="ES5_v2.g30977"/>
</dbReference>
<dbReference type="Proteomes" id="UP000887579">
    <property type="component" value="Unplaced"/>
</dbReference>
<evidence type="ECO:0000313" key="2">
    <source>
        <dbReference type="WBParaSite" id="ES5_v2.g30977.t1"/>
    </source>
</evidence>